<dbReference type="InterPro" id="IPR035892">
    <property type="entry name" value="C2_domain_sf"/>
</dbReference>
<dbReference type="InterPro" id="IPR000008">
    <property type="entry name" value="C2_dom"/>
</dbReference>
<comment type="similarity">
    <text evidence="1">Belongs to the copine family.</text>
</comment>
<dbReference type="CDD" id="cd04047">
    <property type="entry name" value="C2B_Copine"/>
    <property type="match status" value="1"/>
</dbReference>
<proteinExistence type="inferred from homology"/>
<dbReference type="InterPro" id="IPR037768">
    <property type="entry name" value="C2B_Copine"/>
</dbReference>
<dbReference type="SUPFAM" id="SSF53300">
    <property type="entry name" value="vWA-like"/>
    <property type="match status" value="1"/>
</dbReference>
<dbReference type="Gene3D" id="2.60.40.150">
    <property type="entry name" value="C2 domain"/>
    <property type="match status" value="2"/>
</dbReference>
<evidence type="ECO:0000313" key="3">
    <source>
        <dbReference type="EMBL" id="CAJ0930461.1"/>
    </source>
</evidence>
<dbReference type="Pfam" id="PF07002">
    <property type="entry name" value="Copine"/>
    <property type="match status" value="1"/>
</dbReference>
<keyword evidence="4" id="KW-1185">Reference proteome</keyword>
<protein>
    <recommendedName>
        <fullName evidence="2">C2 domain-containing protein</fullName>
    </recommendedName>
</protein>
<feature type="domain" description="C2" evidence="2">
    <location>
        <begin position="19"/>
        <end position="147"/>
    </location>
</feature>
<dbReference type="CDD" id="cd04048">
    <property type="entry name" value="C2A_Copine"/>
    <property type="match status" value="1"/>
</dbReference>
<dbReference type="EMBL" id="CAUEEQ010006669">
    <property type="protein sequence ID" value="CAJ0930461.1"/>
    <property type="molecule type" value="Genomic_DNA"/>
</dbReference>
<evidence type="ECO:0000256" key="1">
    <source>
        <dbReference type="ARBA" id="ARBA00009048"/>
    </source>
</evidence>
<dbReference type="Pfam" id="PF00168">
    <property type="entry name" value="C2"/>
    <property type="match status" value="2"/>
</dbReference>
<organism evidence="3 4">
    <name type="scientific">Ranitomeya imitator</name>
    <name type="common">mimic poison frog</name>
    <dbReference type="NCBI Taxonomy" id="111125"/>
    <lineage>
        <taxon>Eukaryota</taxon>
        <taxon>Metazoa</taxon>
        <taxon>Chordata</taxon>
        <taxon>Craniata</taxon>
        <taxon>Vertebrata</taxon>
        <taxon>Euteleostomi</taxon>
        <taxon>Amphibia</taxon>
        <taxon>Batrachia</taxon>
        <taxon>Anura</taxon>
        <taxon>Neobatrachia</taxon>
        <taxon>Hyloidea</taxon>
        <taxon>Dendrobatidae</taxon>
        <taxon>Dendrobatinae</taxon>
        <taxon>Ranitomeya</taxon>
    </lineage>
</organism>
<dbReference type="SMART" id="SM00239">
    <property type="entry name" value="C2"/>
    <property type="match status" value="2"/>
</dbReference>
<comment type="caution">
    <text evidence="3">The sequence shown here is derived from an EMBL/GenBank/DDBJ whole genome shotgun (WGS) entry which is preliminary data.</text>
</comment>
<evidence type="ECO:0000259" key="2">
    <source>
        <dbReference type="PROSITE" id="PS50004"/>
    </source>
</evidence>
<dbReference type="Proteomes" id="UP001176940">
    <property type="component" value="Unassembled WGS sequence"/>
</dbReference>
<feature type="domain" description="C2" evidence="2">
    <location>
        <begin position="156"/>
        <end position="278"/>
    </location>
</feature>
<dbReference type="PANTHER" id="PTHR10857:SF2">
    <property type="entry name" value="COPINE-1"/>
    <property type="match status" value="1"/>
</dbReference>
<dbReference type="InterPro" id="IPR010734">
    <property type="entry name" value="Copine_C"/>
</dbReference>
<gene>
    <name evidence="3" type="ORF">RIMI_LOCUS4223516</name>
</gene>
<reference evidence="3" key="1">
    <citation type="submission" date="2023-07" db="EMBL/GenBank/DDBJ databases">
        <authorList>
            <person name="Stuckert A."/>
        </authorList>
    </citation>
    <scope>NUCLEOTIDE SEQUENCE</scope>
</reference>
<dbReference type="PANTHER" id="PTHR10857">
    <property type="entry name" value="COPINE"/>
    <property type="match status" value="1"/>
</dbReference>
<dbReference type="PROSITE" id="PS50004">
    <property type="entry name" value="C2"/>
    <property type="match status" value="2"/>
</dbReference>
<dbReference type="InterPro" id="IPR045052">
    <property type="entry name" value="Copine"/>
</dbReference>
<dbReference type="InterPro" id="IPR036465">
    <property type="entry name" value="vWFA_dom_sf"/>
</dbReference>
<name>A0ABN9L2Q0_9NEOB</name>
<accession>A0ABN9L2Q0</accession>
<evidence type="ECO:0000313" key="4">
    <source>
        <dbReference type="Proteomes" id="UP001176940"/>
    </source>
</evidence>
<sequence length="552" mass="61024">MIKMTLGLLIKIEKPPCMLMKLLSLGQEIPRVVMAQCVTKIQLSISCSDLLDKDIGSKSDPLCVVLQSIGDGKWSELARTEKVKNCQSPEFSTKPVIDYYFEKVQSIKFGVYDIDNKSVDLNDDDYLGGFECTLGQIVSNRKLKGPLELKKGKPAGKGTITINAEEIKDTRVVNLEVEARNLDKKDFLGKSDPFLELFRQGDDGSWQLSYRSEVIKNNLNPCWKKFSVPLQSLCGGDLNKPIKVSVSDHDDSSSSDLIGEFECVTSKLLGAQEQAVHCTDYDSDGSHDLIGIFETNMSQLQKAGGGSPVEFECINPQKKQKKKGYKNSGIVRVKTCKIDVEYSFLDYVMGGCQINFTVGIDFTGSNGDPKSPDSLHYISPNGVNEYLTAIWCVGNVVQDYDTDKQFPAFGFGAQVPPNWQVSHEFALNFNPSNPYCAGIQGIVDAYRQALPQVRLYGPTNFSPIINHVTRFAAAGAQQKTASFLPALPKCMELGQDGAVATGTRQIHDEWPRSLHHKSSFGKDWSRTCGKVRTEVYSTCPLLLIHELAYASS</sequence>
<dbReference type="SUPFAM" id="SSF49562">
    <property type="entry name" value="C2 domain (Calcium/lipid-binding domain, CaLB)"/>
    <property type="match status" value="2"/>
</dbReference>